<dbReference type="EMBL" id="ABEU02000021">
    <property type="protein sequence ID" value="PNR32048.1"/>
    <property type="molecule type" value="Genomic_DNA"/>
</dbReference>
<gene>
    <name evidence="1" type="ORF">PHYPA_026173</name>
</gene>
<keyword evidence="3" id="KW-1185">Reference proteome</keyword>
<sequence length="81" mass="9388">MSENQRNVTPELYHLGYKFCRVKHFSYRQLKAFGTCSGAGDLEYAPSGFRGEGLLHREVRKRADLLIYCCCCCEHNHTEEL</sequence>
<dbReference type="InParanoid" id="A0A2K1IS13"/>
<reference evidence="1 3" key="2">
    <citation type="journal article" date="2018" name="Plant J.">
        <title>The Physcomitrella patens chromosome-scale assembly reveals moss genome structure and evolution.</title>
        <authorList>
            <person name="Lang D."/>
            <person name="Ullrich K.K."/>
            <person name="Murat F."/>
            <person name="Fuchs J."/>
            <person name="Jenkins J."/>
            <person name="Haas F.B."/>
            <person name="Piednoel M."/>
            <person name="Gundlach H."/>
            <person name="Van Bel M."/>
            <person name="Meyberg R."/>
            <person name="Vives C."/>
            <person name="Morata J."/>
            <person name="Symeonidi A."/>
            <person name="Hiss M."/>
            <person name="Muchero W."/>
            <person name="Kamisugi Y."/>
            <person name="Saleh O."/>
            <person name="Blanc G."/>
            <person name="Decker E.L."/>
            <person name="van Gessel N."/>
            <person name="Grimwood J."/>
            <person name="Hayes R.D."/>
            <person name="Graham S.W."/>
            <person name="Gunter L.E."/>
            <person name="McDaniel S.F."/>
            <person name="Hoernstein S.N.W."/>
            <person name="Larsson A."/>
            <person name="Li F.W."/>
            <person name="Perroud P.F."/>
            <person name="Phillips J."/>
            <person name="Ranjan P."/>
            <person name="Rokshar D.S."/>
            <person name="Rothfels C.J."/>
            <person name="Schneider L."/>
            <person name="Shu S."/>
            <person name="Stevenson D.W."/>
            <person name="Thummler F."/>
            <person name="Tillich M."/>
            <person name="Villarreal Aguilar J.C."/>
            <person name="Widiez T."/>
            <person name="Wong G.K."/>
            <person name="Wymore A."/>
            <person name="Zhang Y."/>
            <person name="Zimmer A.D."/>
            <person name="Quatrano R.S."/>
            <person name="Mayer K.F.X."/>
            <person name="Goodstein D."/>
            <person name="Casacuberta J.M."/>
            <person name="Vandepoele K."/>
            <person name="Reski R."/>
            <person name="Cuming A.C."/>
            <person name="Tuskan G.A."/>
            <person name="Maumus F."/>
            <person name="Salse J."/>
            <person name="Schmutz J."/>
            <person name="Rensing S.A."/>
        </authorList>
    </citation>
    <scope>NUCLEOTIDE SEQUENCE [LARGE SCALE GENOMIC DNA]</scope>
    <source>
        <strain evidence="2 3">cv. Gransden 2004</strain>
    </source>
</reference>
<evidence type="ECO:0000313" key="1">
    <source>
        <dbReference type="EMBL" id="PNR32048.1"/>
    </source>
</evidence>
<accession>A0A2K1IS13</accession>
<dbReference type="Proteomes" id="UP000006727">
    <property type="component" value="Chromosome 21"/>
</dbReference>
<dbReference type="AlphaFoldDB" id="A0A2K1IS13"/>
<dbReference type="Gramene" id="Pp3c21_14610V3.1">
    <property type="protein sequence ID" value="Pp3c21_14610V3.1"/>
    <property type="gene ID" value="Pp3c21_14610"/>
</dbReference>
<organism evidence="1">
    <name type="scientific">Physcomitrium patens</name>
    <name type="common">Spreading-leaved earth moss</name>
    <name type="synonym">Physcomitrella patens</name>
    <dbReference type="NCBI Taxonomy" id="3218"/>
    <lineage>
        <taxon>Eukaryota</taxon>
        <taxon>Viridiplantae</taxon>
        <taxon>Streptophyta</taxon>
        <taxon>Embryophyta</taxon>
        <taxon>Bryophyta</taxon>
        <taxon>Bryophytina</taxon>
        <taxon>Bryopsida</taxon>
        <taxon>Funariidae</taxon>
        <taxon>Funariales</taxon>
        <taxon>Funariaceae</taxon>
        <taxon>Physcomitrium</taxon>
    </lineage>
</organism>
<protein>
    <submittedName>
        <fullName evidence="1 2">Uncharacterized protein</fullName>
    </submittedName>
</protein>
<proteinExistence type="predicted"/>
<evidence type="ECO:0000313" key="3">
    <source>
        <dbReference type="Proteomes" id="UP000006727"/>
    </source>
</evidence>
<reference evidence="2" key="3">
    <citation type="submission" date="2020-12" db="UniProtKB">
        <authorList>
            <consortium name="EnsemblPlants"/>
        </authorList>
    </citation>
    <scope>IDENTIFICATION</scope>
</reference>
<dbReference type="EnsemblPlants" id="Pp3c21_14610V3.1">
    <property type="protein sequence ID" value="Pp3c21_14610V3.1"/>
    <property type="gene ID" value="Pp3c21_14610"/>
</dbReference>
<reference evidence="1 3" key="1">
    <citation type="journal article" date="2008" name="Science">
        <title>The Physcomitrella genome reveals evolutionary insights into the conquest of land by plants.</title>
        <authorList>
            <person name="Rensing S."/>
            <person name="Lang D."/>
            <person name="Zimmer A."/>
            <person name="Terry A."/>
            <person name="Salamov A."/>
            <person name="Shapiro H."/>
            <person name="Nishiyama T."/>
            <person name="Perroud P.-F."/>
            <person name="Lindquist E."/>
            <person name="Kamisugi Y."/>
            <person name="Tanahashi T."/>
            <person name="Sakakibara K."/>
            <person name="Fujita T."/>
            <person name="Oishi K."/>
            <person name="Shin-I T."/>
            <person name="Kuroki Y."/>
            <person name="Toyoda A."/>
            <person name="Suzuki Y."/>
            <person name="Hashimoto A."/>
            <person name="Yamaguchi K."/>
            <person name="Sugano A."/>
            <person name="Kohara Y."/>
            <person name="Fujiyama A."/>
            <person name="Anterola A."/>
            <person name="Aoki S."/>
            <person name="Ashton N."/>
            <person name="Barbazuk W.B."/>
            <person name="Barker E."/>
            <person name="Bennetzen J."/>
            <person name="Bezanilla M."/>
            <person name="Blankenship R."/>
            <person name="Cho S.H."/>
            <person name="Dutcher S."/>
            <person name="Estelle M."/>
            <person name="Fawcett J.A."/>
            <person name="Gundlach H."/>
            <person name="Hanada K."/>
            <person name="Heyl A."/>
            <person name="Hicks K.A."/>
            <person name="Hugh J."/>
            <person name="Lohr M."/>
            <person name="Mayer K."/>
            <person name="Melkozernov A."/>
            <person name="Murata T."/>
            <person name="Nelson D."/>
            <person name="Pils B."/>
            <person name="Prigge M."/>
            <person name="Reiss B."/>
            <person name="Renner T."/>
            <person name="Rombauts S."/>
            <person name="Rushton P."/>
            <person name="Sanderfoot A."/>
            <person name="Schween G."/>
            <person name="Shiu S.-H."/>
            <person name="Stueber K."/>
            <person name="Theodoulou F.L."/>
            <person name="Tu H."/>
            <person name="Van de Peer Y."/>
            <person name="Verrier P.J."/>
            <person name="Waters E."/>
            <person name="Wood A."/>
            <person name="Yang L."/>
            <person name="Cove D."/>
            <person name="Cuming A."/>
            <person name="Hasebe M."/>
            <person name="Lucas S."/>
            <person name="Mishler D.B."/>
            <person name="Reski R."/>
            <person name="Grigoriev I."/>
            <person name="Quatrano R.S."/>
            <person name="Boore J.L."/>
        </authorList>
    </citation>
    <scope>NUCLEOTIDE SEQUENCE [LARGE SCALE GENOMIC DNA]</scope>
    <source>
        <strain evidence="2 3">cv. Gransden 2004</strain>
    </source>
</reference>
<evidence type="ECO:0000313" key="2">
    <source>
        <dbReference type="EnsemblPlants" id="Pp3c21_14610V3.1"/>
    </source>
</evidence>
<name>A0A2K1IS13_PHYPA</name>